<keyword evidence="8 12" id="KW-0503">Monooxygenase</keyword>
<evidence type="ECO:0000256" key="4">
    <source>
        <dbReference type="ARBA" id="ARBA00022630"/>
    </source>
</evidence>
<evidence type="ECO:0000256" key="11">
    <source>
        <dbReference type="ARBA" id="ARBA00067136"/>
    </source>
</evidence>
<evidence type="ECO:0000256" key="9">
    <source>
        <dbReference type="ARBA" id="ARBA00031155"/>
    </source>
</evidence>
<comment type="cofactor">
    <cofactor evidence="1">
        <name>FMN</name>
        <dbReference type="ChEBI" id="CHEBI:58210"/>
    </cofactor>
</comment>
<evidence type="ECO:0000256" key="10">
    <source>
        <dbReference type="ARBA" id="ARBA00049401"/>
    </source>
</evidence>
<keyword evidence="4" id="KW-0285">Flavoprotein</keyword>
<dbReference type="InterPro" id="IPR013785">
    <property type="entry name" value="Aldolase_TIM"/>
</dbReference>
<evidence type="ECO:0000313" key="12">
    <source>
        <dbReference type="EMBL" id="NGN97310.1"/>
    </source>
</evidence>
<evidence type="ECO:0000256" key="3">
    <source>
        <dbReference type="ARBA" id="ARBA00022575"/>
    </source>
</evidence>
<dbReference type="FunFam" id="3.20.20.70:FF:000154">
    <property type="entry name" value="Probable nitronate monooxygenase"/>
    <property type="match status" value="1"/>
</dbReference>
<evidence type="ECO:0000313" key="13">
    <source>
        <dbReference type="Proteomes" id="UP000473008"/>
    </source>
</evidence>
<dbReference type="Pfam" id="PF03060">
    <property type="entry name" value="NMO"/>
    <property type="match status" value="1"/>
</dbReference>
<keyword evidence="6" id="KW-0547">Nucleotide-binding</keyword>
<name>A0A6M1RB50_9GAMM</name>
<dbReference type="AlphaFoldDB" id="A0A6M1RB50"/>
<proteinExistence type="inferred from homology"/>
<evidence type="ECO:0000256" key="2">
    <source>
        <dbReference type="ARBA" id="ARBA00009881"/>
    </source>
</evidence>
<dbReference type="PANTHER" id="PTHR42747">
    <property type="entry name" value="NITRONATE MONOOXYGENASE-RELATED"/>
    <property type="match status" value="1"/>
</dbReference>
<dbReference type="GO" id="GO:0000166">
    <property type="term" value="F:nucleotide binding"/>
    <property type="evidence" value="ECO:0007669"/>
    <property type="project" value="UniProtKB-KW"/>
</dbReference>
<dbReference type="EMBL" id="JAALDL010000003">
    <property type="protein sequence ID" value="NGN97310.1"/>
    <property type="molecule type" value="Genomic_DNA"/>
</dbReference>
<keyword evidence="3" id="KW-0216">Detoxification</keyword>
<dbReference type="InterPro" id="IPR004136">
    <property type="entry name" value="NMO"/>
</dbReference>
<dbReference type="SUPFAM" id="SSF51412">
    <property type="entry name" value="Inosine monophosphate dehydrogenase (IMPDH)"/>
    <property type="match status" value="1"/>
</dbReference>
<evidence type="ECO:0000256" key="8">
    <source>
        <dbReference type="ARBA" id="ARBA00023033"/>
    </source>
</evidence>
<evidence type="ECO:0000256" key="7">
    <source>
        <dbReference type="ARBA" id="ARBA00023002"/>
    </source>
</evidence>
<dbReference type="PANTHER" id="PTHR42747:SF3">
    <property type="entry name" value="NITRONATE MONOOXYGENASE-RELATED"/>
    <property type="match status" value="1"/>
</dbReference>
<evidence type="ECO:0000256" key="5">
    <source>
        <dbReference type="ARBA" id="ARBA00022643"/>
    </source>
</evidence>
<dbReference type="RefSeq" id="WP_165012307.1">
    <property type="nucleotide sequence ID" value="NZ_JAALDL010000003.1"/>
</dbReference>
<dbReference type="GO" id="GO:0018580">
    <property type="term" value="F:nitronate monooxygenase activity"/>
    <property type="evidence" value="ECO:0007669"/>
    <property type="project" value="InterPro"/>
</dbReference>
<dbReference type="GO" id="GO:0009636">
    <property type="term" value="P:response to toxic substance"/>
    <property type="evidence" value="ECO:0007669"/>
    <property type="project" value="UniProtKB-KW"/>
</dbReference>
<dbReference type="Proteomes" id="UP000473008">
    <property type="component" value="Unassembled WGS sequence"/>
</dbReference>
<keyword evidence="5" id="KW-0288">FMN</keyword>
<reference evidence="12 13" key="1">
    <citation type="submission" date="2020-02" db="EMBL/GenBank/DDBJ databases">
        <title>The draft genome of Grimontia sedimenta sp. nov., isolated from benthic sediments near coral reefs south of Kuwait.</title>
        <authorList>
            <person name="Mahmoud H.M."/>
            <person name="Jose L."/>
            <person name="Eapen S."/>
        </authorList>
    </citation>
    <scope>NUCLEOTIDE SEQUENCE [LARGE SCALE GENOMIC DNA]</scope>
    <source>
        <strain evidence="12 13">S25</strain>
    </source>
</reference>
<comment type="catalytic activity">
    <reaction evidence="10">
        <text>3 propionate 3-nitronate + 3 O2 + H2O = 3 3-oxopropanoate + 2 nitrate + nitrite + H2O2 + 3 H(+)</text>
        <dbReference type="Rhea" id="RHEA:57332"/>
        <dbReference type="ChEBI" id="CHEBI:15377"/>
        <dbReference type="ChEBI" id="CHEBI:15378"/>
        <dbReference type="ChEBI" id="CHEBI:15379"/>
        <dbReference type="ChEBI" id="CHEBI:16240"/>
        <dbReference type="ChEBI" id="CHEBI:16301"/>
        <dbReference type="ChEBI" id="CHEBI:17632"/>
        <dbReference type="ChEBI" id="CHEBI:33190"/>
        <dbReference type="ChEBI" id="CHEBI:136067"/>
    </reaction>
</comment>
<organism evidence="12 13">
    <name type="scientific">Grimontia sedimenti</name>
    <dbReference type="NCBI Taxonomy" id="2711294"/>
    <lineage>
        <taxon>Bacteria</taxon>
        <taxon>Pseudomonadati</taxon>
        <taxon>Pseudomonadota</taxon>
        <taxon>Gammaproteobacteria</taxon>
        <taxon>Vibrionales</taxon>
        <taxon>Vibrionaceae</taxon>
        <taxon>Grimontia</taxon>
    </lineage>
</organism>
<protein>
    <recommendedName>
        <fullName evidence="11">Nitronate monooxygenase</fullName>
    </recommendedName>
    <alternativeName>
        <fullName evidence="9">Propionate 3-nitronate monooxygenase</fullName>
    </alternativeName>
</protein>
<comment type="similarity">
    <text evidence="2">Belongs to the nitronate monooxygenase family. NMO class I subfamily.</text>
</comment>
<gene>
    <name evidence="12" type="ORF">G5S52_06435</name>
</gene>
<evidence type="ECO:0000256" key="6">
    <source>
        <dbReference type="ARBA" id="ARBA00022741"/>
    </source>
</evidence>
<dbReference type="CDD" id="cd04730">
    <property type="entry name" value="NPD_like"/>
    <property type="match status" value="1"/>
</dbReference>
<keyword evidence="7" id="KW-0560">Oxidoreductase</keyword>
<keyword evidence="13" id="KW-1185">Reference proteome</keyword>
<sequence>MEKFDFAKWVGVDFPLVQAPMAGVQNSKLALAICKAGGLGSVPCGMLDAGAVVEEIKRMKKGTNKPYNLNFFCHASYPFDAERHQAWRIQLKPFFQRYGIDESALGNKASRLPFSHEIADAIEDFAPPIVSFHFGLPEPSLLARVKGWGAKVLSSATTLEEAQWLEDNGADAVIVQGIEAGGHRGMFLTESLDSQRPTMELLPKVADAINLPVIAAGGLATRDDVVQAQAFGADAVQIGTAYLLSDEASTSALHRRALTSEAAKNTALTNVFSGRPARGIINGAMAALDCINEKAPVFPFASIEMGPLRAAAEKEGRDDFTPLWSGVNNSHCEAVSAAAITRKLMGICK</sequence>
<evidence type="ECO:0000256" key="1">
    <source>
        <dbReference type="ARBA" id="ARBA00001917"/>
    </source>
</evidence>
<accession>A0A6M1RB50</accession>
<comment type="caution">
    <text evidence="12">The sequence shown here is derived from an EMBL/GenBank/DDBJ whole genome shotgun (WGS) entry which is preliminary data.</text>
</comment>
<dbReference type="Gene3D" id="3.20.20.70">
    <property type="entry name" value="Aldolase class I"/>
    <property type="match status" value="1"/>
</dbReference>